<dbReference type="InParanoid" id="A0A2T3B6F4"/>
<feature type="compositionally biased region" description="Basic residues" evidence="3">
    <location>
        <begin position="45"/>
        <end position="54"/>
    </location>
</feature>
<dbReference type="GeneID" id="36573536"/>
<comment type="similarity">
    <text evidence="1">Belongs to the SWC5 family.</text>
</comment>
<dbReference type="RefSeq" id="XP_024722489.1">
    <property type="nucleotide sequence ID" value="XM_024865455.1"/>
</dbReference>
<dbReference type="PANTHER" id="PTHR48407:SF1">
    <property type="entry name" value="CRANIOFACIAL DEVELOPMENT PROTEIN 1"/>
    <property type="match status" value="1"/>
</dbReference>
<evidence type="ECO:0000259" key="4">
    <source>
        <dbReference type="PROSITE" id="PS51279"/>
    </source>
</evidence>
<dbReference type="AlphaFoldDB" id="A0A2T3B6F4"/>
<dbReference type="GO" id="GO:0000812">
    <property type="term" value="C:Swr1 complex"/>
    <property type="evidence" value="ECO:0007669"/>
    <property type="project" value="TreeGrafter"/>
</dbReference>
<dbReference type="InterPro" id="IPR011421">
    <property type="entry name" value="BCNT-C"/>
</dbReference>
<feature type="domain" description="BCNT-C" evidence="4">
    <location>
        <begin position="272"/>
        <end position="348"/>
    </location>
</feature>
<evidence type="ECO:0000313" key="5">
    <source>
        <dbReference type="EMBL" id="PSS22334.1"/>
    </source>
</evidence>
<accession>A0A2T3B6F4</accession>
<evidence type="ECO:0000256" key="1">
    <source>
        <dbReference type="ARBA" id="ARBA00010465"/>
    </source>
</evidence>
<sequence length="348" mass="38111">MPPELIPDDEDYASSEDSDFAPDAAPVEEASSDEESEAEEATVKQKSKSAKRKRGQDDEAEDAGFENSGDEAIIVKGLKKQRRKKDKEADEDEGGEGGLIKTRSMRALEKIEKKPLADASAATIDVDALWADMISGKTKAKGPENNQSTNTSTPIDSSGSLSPNTRRDGLHPDPKEARKDSRSPSTLSDGPDSMIMIKRTYNFAGKVHIEQKLVPRNSAEAKLFLASQDNSTKPAIEDALSSIKPKRPTKKARRSVFEPVSDIPPRTDLHFGVRKDSGVQITALTKDAKKLNTVEKSAMDWAGFVDKEGIKDELDAAGKSKGAYRARQEFLARVEQKKEEEARRARGL</sequence>
<dbReference type="PANTHER" id="PTHR48407">
    <property type="entry name" value="CRANIOFACIAL DEVELOPMENT PROTEIN 1"/>
    <property type="match status" value="1"/>
</dbReference>
<feature type="compositionally biased region" description="Polar residues" evidence="3">
    <location>
        <begin position="144"/>
        <end position="164"/>
    </location>
</feature>
<feature type="region of interest" description="Disordered" evidence="3">
    <location>
        <begin position="1"/>
        <end position="105"/>
    </location>
</feature>
<protein>
    <recommendedName>
        <fullName evidence="2">SWR1-complex protein 5</fullName>
    </recommendedName>
</protein>
<feature type="compositionally biased region" description="Acidic residues" evidence="3">
    <location>
        <begin position="30"/>
        <end position="40"/>
    </location>
</feature>
<feature type="compositionally biased region" description="Basic and acidic residues" evidence="3">
    <location>
        <begin position="165"/>
        <end position="182"/>
    </location>
</feature>
<evidence type="ECO:0000256" key="2">
    <source>
        <dbReference type="ARBA" id="ARBA00019138"/>
    </source>
</evidence>
<feature type="region of interest" description="Disordered" evidence="3">
    <location>
        <begin position="137"/>
        <end position="194"/>
    </location>
</feature>
<gene>
    <name evidence="5" type="ORF">M430DRAFT_26833</name>
</gene>
<dbReference type="FunCoup" id="A0A2T3B6F4">
    <property type="interactions" value="427"/>
</dbReference>
<dbReference type="Proteomes" id="UP000241818">
    <property type="component" value="Unassembled WGS sequence"/>
</dbReference>
<dbReference type="OrthoDB" id="445677at2759"/>
<dbReference type="Pfam" id="PF07572">
    <property type="entry name" value="BCNT"/>
    <property type="match status" value="1"/>
</dbReference>
<reference evidence="5 6" key="1">
    <citation type="journal article" date="2018" name="New Phytol.">
        <title>Comparative genomics and transcriptomics depict ericoid mycorrhizal fungi as versatile saprotrophs and plant mutualists.</title>
        <authorList>
            <person name="Martino E."/>
            <person name="Morin E."/>
            <person name="Grelet G.A."/>
            <person name="Kuo A."/>
            <person name="Kohler A."/>
            <person name="Daghino S."/>
            <person name="Barry K.W."/>
            <person name="Cichocki N."/>
            <person name="Clum A."/>
            <person name="Dockter R.B."/>
            <person name="Hainaut M."/>
            <person name="Kuo R.C."/>
            <person name="LaButti K."/>
            <person name="Lindahl B.D."/>
            <person name="Lindquist E.A."/>
            <person name="Lipzen A."/>
            <person name="Khouja H.R."/>
            <person name="Magnuson J."/>
            <person name="Murat C."/>
            <person name="Ohm R.A."/>
            <person name="Singer S.W."/>
            <person name="Spatafora J.W."/>
            <person name="Wang M."/>
            <person name="Veneault-Fourrey C."/>
            <person name="Henrissat B."/>
            <person name="Grigoriev I.V."/>
            <person name="Martin F.M."/>
            <person name="Perotto S."/>
        </authorList>
    </citation>
    <scope>NUCLEOTIDE SEQUENCE [LARGE SCALE GENOMIC DNA]</scope>
    <source>
        <strain evidence="5 6">ATCC 22711</strain>
    </source>
</reference>
<feature type="compositionally biased region" description="Acidic residues" evidence="3">
    <location>
        <begin position="1"/>
        <end position="20"/>
    </location>
</feature>
<organism evidence="5 6">
    <name type="scientific">Amorphotheca resinae ATCC 22711</name>
    <dbReference type="NCBI Taxonomy" id="857342"/>
    <lineage>
        <taxon>Eukaryota</taxon>
        <taxon>Fungi</taxon>
        <taxon>Dikarya</taxon>
        <taxon>Ascomycota</taxon>
        <taxon>Pezizomycotina</taxon>
        <taxon>Leotiomycetes</taxon>
        <taxon>Helotiales</taxon>
        <taxon>Amorphothecaceae</taxon>
        <taxon>Amorphotheca</taxon>
    </lineage>
</organism>
<dbReference type="EMBL" id="KZ679009">
    <property type="protein sequence ID" value="PSS22334.1"/>
    <property type="molecule type" value="Genomic_DNA"/>
</dbReference>
<proteinExistence type="inferred from homology"/>
<keyword evidence="6" id="KW-1185">Reference proteome</keyword>
<evidence type="ECO:0000313" key="6">
    <source>
        <dbReference type="Proteomes" id="UP000241818"/>
    </source>
</evidence>
<name>A0A2T3B6F4_AMORE</name>
<evidence type="ECO:0000256" key="3">
    <source>
        <dbReference type="SAM" id="MobiDB-lite"/>
    </source>
</evidence>
<dbReference type="PROSITE" id="PS51279">
    <property type="entry name" value="BCNT_C"/>
    <property type="match status" value="1"/>
</dbReference>
<dbReference type="InterPro" id="IPR027124">
    <property type="entry name" value="Swc5/CFDP1/2"/>
</dbReference>
<dbReference type="STRING" id="857342.A0A2T3B6F4"/>